<feature type="chain" id="PRO_5045790798" evidence="2">
    <location>
        <begin position="21"/>
        <end position="695"/>
    </location>
</feature>
<dbReference type="Pfam" id="PF18962">
    <property type="entry name" value="Por_Secre_tail"/>
    <property type="match status" value="1"/>
</dbReference>
<feature type="signal peptide" evidence="2">
    <location>
        <begin position="1"/>
        <end position="20"/>
    </location>
</feature>
<dbReference type="Gene3D" id="2.60.120.260">
    <property type="entry name" value="Galactose-binding domain-like"/>
    <property type="match status" value="1"/>
</dbReference>
<gene>
    <name evidence="4" type="ORF">T190115A13A_50041</name>
</gene>
<organism evidence="4 5">
    <name type="scientific">Tenacibaculum vairaonense</name>
    <dbReference type="NCBI Taxonomy" id="3137860"/>
    <lineage>
        <taxon>Bacteria</taxon>
        <taxon>Pseudomonadati</taxon>
        <taxon>Bacteroidota</taxon>
        <taxon>Flavobacteriia</taxon>
        <taxon>Flavobacteriales</taxon>
        <taxon>Flavobacteriaceae</taxon>
        <taxon>Tenacibaculum</taxon>
    </lineage>
</organism>
<evidence type="ECO:0000256" key="2">
    <source>
        <dbReference type="SAM" id="SignalP"/>
    </source>
</evidence>
<reference evidence="4 5" key="1">
    <citation type="submission" date="2024-05" db="EMBL/GenBank/DDBJ databases">
        <authorList>
            <person name="Duchaud E."/>
        </authorList>
    </citation>
    <scope>NUCLEOTIDE SEQUENCE [LARGE SCALE GENOMIC DNA]</scope>
    <source>
        <strain evidence="4">Ena-SAMPLE-TAB-13-05-2024-13:56:06:370-140305</strain>
    </source>
</reference>
<name>A0ABP1FGW0_9FLAO</name>
<dbReference type="NCBIfam" id="TIGR04183">
    <property type="entry name" value="Por_Secre_tail"/>
    <property type="match status" value="1"/>
</dbReference>
<accession>A0ABP1FGW0</accession>
<dbReference type="Proteomes" id="UP001497602">
    <property type="component" value="Unassembled WGS sequence"/>
</dbReference>
<feature type="domain" description="Secretion system C-terminal sorting" evidence="3">
    <location>
        <begin position="623"/>
        <end position="694"/>
    </location>
</feature>
<proteinExistence type="predicted"/>
<dbReference type="InterPro" id="IPR026444">
    <property type="entry name" value="Secre_tail"/>
</dbReference>
<evidence type="ECO:0000313" key="4">
    <source>
        <dbReference type="EMBL" id="CAL2107799.1"/>
    </source>
</evidence>
<evidence type="ECO:0000256" key="1">
    <source>
        <dbReference type="ARBA" id="ARBA00022729"/>
    </source>
</evidence>
<dbReference type="EMBL" id="CAXJRC010000042">
    <property type="protein sequence ID" value="CAL2107799.1"/>
    <property type="molecule type" value="Genomic_DNA"/>
</dbReference>
<keyword evidence="5" id="KW-1185">Reference proteome</keyword>
<sequence>MKKNYLLSLMLVFLGHFAFGQELLTNGDLELWDDDTTPNGWNKAESLVKTNTEKHGGTYSAFRNGGSGTKDLTQNISGIISGSSYKISFWYKASGDGEDVRIWSVWKSGSTTVYHTGTSSDASTDPLRGPNNGYLDNNGGVWTKFETTVVAPDGVDTLIFEVRSYSGSMVYWDDLSVTCTTCNSSEPSLTITSPSEGAELDHTTTATVKLSVANFNVASGGTGDGYIKWKLNDVAQADKFDTNDITFPVTGGTSYKVYIELVDNSGNPLATAVNKTVNFSVKHPCDLTLGSIATNCDAVTSGTDTFNGSIAFTGGNTGVTYTITASEGTIGGDNPNSIAEGTITVTGITEGSDVTVTIKGGANSSCDYTRTLYSPTCIPFPIVETFDYAADSNLTDAAWWQTTSSSSDKVKVTTATLANPFQASEFPNPTGNMVSFDGTGADPYLEYNQQNSGTIYASFLFTASDISGLTNANGGYFVVLTEAGGSYKSRIWLKQDDTDNTKYRIGVSTGSSNTSYTTTMHTPGEEVFVVVAYDFASNELKLWENPAPNTFATNSAPSASLTLTASGNDIPGNLGRFLLRQDSGTETPNINFDELRIATSWKEVTPTGATASIQENTIEGFSIFPNPISGDTFTLTTASTAKKEVTIYTILGREIQKEAFTGSNKAINIANLKTGVYLLKVNENANSATKKLVIK</sequence>
<comment type="caution">
    <text evidence="4">The sequence shown here is derived from an EMBL/GenBank/DDBJ whole genome shotgun (WGS) entry which is preliminary data.</text>
</comment>
<dbReference type="RefSeq" id="WP_348739396.1">
    <property type="nucleotide sequence ID" value="NZ_CAXJRC010000042.1"/>
</dbReference>
<evidence type="ECO:0000313" key="5">
    <source>
        <dbReference type="Proteomes" id="UP001497602"/>
    </source>
</evidence>
<protein>
    <submittedName>
        <fullName evidence="4">Por_Secre_tail domain-containing protein</fullName>
    </submittedName>
</protein>
<keyword evidence="1 2" id="KW-0732">Signal</keyword>
<evidence type="ECO:0000259" key="3">
    <source>
        <dbReference type="Pfam" id="PF18962"/>
    </source>
</evidence>